<evidence type="ECO:0000313" key="3">
    <source>
        <dbReference type="Proteomes" id="UP000095038"/>
    </source>
</evidence>
<dbReference type="InParanoid" id="A0A1D2V8P9"/>
<feature type="compositionally biased region" description="Low complexity" evidence="1">
    <location>
        <begin position="187"/>
        <end position="197"/>
    </location>
</feature>
<reference evidence="3" key="1">
    <citation type="submission" date="2016-05" db="EMBL/GenBank/DDBJ databases">
        <title>Comparative genomics of biotechnologically important yeasts.</title>
        <authorList>
            <consortium name="DOE Joint Genome Institute"/>
            <person name="Riley R."/>
            <person name="Haridas S."/>
            <person name="Wolfe K.H."/>
            <person name="Lopes M.R."/>
            <person name="Hittinger C.T."/>
            <person name="Goker M."/>
            <person name="Salamov A."/>
            <person name="Wisecaver J."/>
            <person name="Long T.M."/>
            <person name="Aerts A.L."/>
            <person name="Barry K."/>
            <person name="Choi C."/>
            <person name="Clum A."/>
            <person name="Coughlan A.Y."/>
            <person name="Deshpande S."/>
            <person name="Douglass A.P."/>
            <person name="Hanson S.J."/>
            <person name="Klenk H.-P."/>
            <person name="Labutti K."/>
            <person name="Lapidus A."/>
            <person name="Lindquist E."/>
            <person name="Lipzen A."/>
            <person name="Meier-Kolthoff J.P."/>
            <person name="Ohm R.A."/>
            <person name="Otillar R.P."/>
            <person name="Pangilinan J."/>
            <person name="Peng Y."/>
            <person name="Rokas A."/>
            <person name="Rosa C.A."/>
            <person name="Scheuner C."/>
            <person name="Sibirny A.A."/>
            <person name="Slot J.C."/>
            <person name="Stielow J.B."/>
            <person name="Sun H."/>
            <person name="Kurtzman C.P."/>
            <person name="Blackwell M."/>
            <person name="Grigoriev I.V."/>
            <person name="Jeffries T.W."/>
        </authorList>
    </citation>
    <scope>NUCLEOTIDE SEQUENCE [LARGE SCALE GENOMIC DNA]</scope>
    <source>
        <strain evidence="3">DSM 1968</strain>
    </source>
</reference>
<sequence>MNSGYSKSSDSATKSDVRSVDGSVVNGDGNNSVNGKEGGSRSYQKVGPNNGWNDCPSIDMLNNLKDNNSAKNSANGNPSRKNGNSRDRRKKHLNMLQQQYSELNPGQQSVASESFSRYHDRVNQYNYDKDNIKQNSEKVHQSINDYNNEHLNSSHNPLHNIIFTQPRPGQSIMTLPGIPLHHRQHNNRGSSSSGSLYRSRHMKEESTRDSSSSNVLGTMVGIGSFSTKYSKHSKHSDRK</sequence>
<feature type="compositionally biased region" description="Low complexity" evidence="1">
    <location>
        <begin position="20"/>
        <end position="35"/>
    </location>
</feature>
<feature type="compositionally biased region" description="Polar residues" evidence="1">
    <location>
        <begin position="64"/>
        <end position="82"/>
    </location>
</feature>
<evidence type="ECO:0000313" key="2">
    <source>
        <dbReference type="EMBL" id="ODV58081.1"/>
    </source>
</evidence>
<dbReference type="EMBL" id="KV454495">
    <property type="protein sequence ID" value="ODV58081.1"/>
    <property type="molecule type" value="Genomic_DNA"/>
</dbReference>
<gene>
    <name evidence="2" type="ORF">ASCRUDRAFT_129596</name>
</gene>
<dbReference type="GeneID" id="30962647"/>
<protein>
    <submittedName>
        <fullName evidence="2">Uncharacterized protein</fullName>
    </submittedName>
</protein>
<feature type="region of interest" description="Disordered" evidence="1">
    <location>
        <begin position="1"/>
        <end position="87"/>
    </location>
</feature>
<accession>A0A1D2V8P9</accession>
<organism evidence="2 3">
    <name type="scientific">Ascoidea rubescens DSM 1968</name>
    <dbReference type="NCBI Taxonomy" id="1344418"/>
    <lineage>
        <taxon>Eukaryota</taxon>
        <taxon>Fungi</taxon>
        <taxon>Dikarya</taxon>
        <taxon>Ascomycota</taxon>
        <taxon>Saccharomycotina</taxon>
        <taxon>Saccharomycetes</taxon>
        <taxon>Ascoideaceae</taxon>
        <taxon>Ascoidea</taxon>
    </lineage>
</organism>
<feature type="region of interest" description="Disordered" evidence="1">
    <location>
        <begin position="176"/>
        <end position="218"/>
    </location>
</feature>
<feature type="compositionally biased region" description="Polar residues" evidence="1">
    <location>
        <begin position="1"/>
        <end position="12"/>
    </location>
</feature>
<proteinExistence type="predicted"/>
<evidence type="ECO:0000256" key="1">
    <source>
        <dbReference type="SAM" id="MobiDB-lite"/>
    </source>
</evidence>
<dbReference type="AlphaFoldDB" id="A0A1D2V8P9"/>
<dbReference type="Proteomes" id="UP000095038">
    <property type="component" value="Unassembled WGS sequence"/>
</dbReference>
<keyword evidence="3" id="KW-1185">Reference proteome</keyword>
<name>A0A1D2V8P9_9ASCO</name>
<dbReference type="RefSeq" id="XP_020044388.1">
    <property type="nucleotide sequence ID" value="XM_020189011.1"/>
</dbReference>